<keyword evidence="3" id="KW-1185">Reference proteome</keyword>
<dbReference type="AlphaFoldDB" id="A0A094ISJ4"/>
<accession>A0A094ISJ4</accession>
<proteinExistence type="predicted"/>
<evidence type="ECO:0000313" key="2">
    <source>
        <dbReference type="EMBL" id="KFZ28789.1"/>
    </source>
</evidence>
<feature type="signal peptide" evidence="1">
    <location>
        <begin position="1"/>
        <end position="29"/>
    </location>
</feature>
<organism evidence="2 3">
    <name type="scientific">Pseudidiomarina atlantica</name>
    <dbReference type="NCBI Taxonomy" id="1517416"/>
    <lineage>
        <taxon>Bacteria</taxon>
        <taxon>Pseudomonadati</taxon>
        <taxon>Pseudomonadota</taxon>
        <taxon>Gammaproteobacteria</taxon>
        <taxon>Alteromonadales</taxon>
        <taxon>Idiomarinaceae</taxon>
        <taxon>Pseudidiomarina</taxon>
    </lineage>
</organism>
<gene>
    <name evidence="2" type="ORF">IDAT_06180</name>
</gene>
<dbReference type="Proteomes" id="UP000053718">
    <property type="component" value="Unassembled WGS sequence"/>
</dbReference>
<sequence length="378" mass="39878">MALQSTAKLTALAATLAFLNGCMATSAPAPQFDTNASASSQADSFIDVENASYMKGVDRVGVMSCNVMFGMTSAASASTSGGFRAGRTRAIGTVSRSDVKVTVTYSAAGISEETLQGIATQLCNDAETQLAQAGFEVIPHETIKANEHYRNIHAQGRTAAFEYKGKGETRYLVMARPGETIYDPQYAGGTSGFAQAFKGIGGDAAEQLEDYLMKDLNMTGVNINLLVDFAALESDGHGSWGGFSNKDTAKVEGKVQLAVGGDIRFQPIAHQDCWNEWGKEKCMVKIHHQPVFASKHFVASNAPFYSSVDDVTSTGDKVLSGVTQVLGALSALGGTSSSIGRDITRYQVNIIPATYQSETERLAGGLVAMAASKAASQK</sequence>
<dbReference type="OrthoDB" id="6074736at2"/>
<feature type="chain" id="PRO_5001898877" description="Lipoprotein" evidence="1">
    <location>
        <begin position="30"/>
        <end position="378"/>
    </location>
</feature>
<reference evidence="2 3" key="1">
    <citation type="submission" date="2014-06" db="EMBL/GenBank/DDBJ databases">
        <title>Draft genome sequence of Idiomarina sp. MCCC 1A10513.</title>
        <authorList>
            <person name="Du J."/>
            <person name="Lai Q."/>
            <person name="Shao Z."/>
        </authorList>
    </citation>
    <scope>NUCLEOTIDE SEQUENCE [LARGE SCALE GENOMIC DNA]</scope>
    <source>
        <strain evidence="2 3">MCCC 1A10513</strain>
    </source>
</reference>
<name>A0A094ISJ4_9GAMM</name>
<evidence type="ECO:0000256" key="1">
    <source>
        <dbReference type="SAM" id="SignalP"/>
    </source>
</evidence>
<keyword evidence="1" id="KW-0732">Signal</keyword>
<evidence type="ECO:0008006" key="4">
    <source>
        <dbReference type="Google" id="ProtNLM"/>
    </source>
</evidence>
<comment type="caution">
    <text evidence="2">The sequence shown here is derived from an EMBL/GenBank/DDBJ whole genome shotgun (WGS) entry which is preliminary data.</text>
</comment>
<protein>
    <recommendedName>
        <fullName evidence="4">Lipoprotein</fullName>
    </recommendedName>
</protein>
<dbReference type="eggNOG" id="ENOG5030JVQ">
    <property type="taxonomic scope" value="Bacteria"/>
</dbReference>
<dbReference type="EMBL" id="JPIN01000006">
    <property type="protein sequence ID" value="KFZ28789.1"/>
    <property type="molecule type" value="Genomic_DNA"/>
</dbReference>
<evidence type="ECO:0000313" key="3">
    <source>
        <dbReference type="Proteomes" id="UP000053718"/>
    </source>
</evidence>
<dbReference type="RefSeq" id="WP_034731954.1">
    <property type="nucleotide sequence ID" value="NZ_JPIN01000006.1"/>
</dbReference>